<keyword evidence="5" id="KW-1185">Reference proteome</keyword>
<evidence type="ECO:0000313" key="4">
    <source>
        <dbReference type="EMBL" id="MCF4141877.1"/>
    </source>
</evidence>
<comment type="caution">
    <text evidence="4">The sequence shown here is derived from an EMBL/GenBank/DDBJ whole genome shotgun (WGS) entry which is preliminary data.</text>
</comment>
<feature type="modified residue" description="4-aspartylphosphate" evidence="1">
    <location>
        <position position="69"/>
    </location>
</feature>
<dbReference type="PROSITE" id="PS50887">
    <property type="entry name" value="GGDEF"/>
    <property type="match status" value="1"/>
</dbReference>
<sequence>MGLFGLNEDASDVVRILIANDSKLEKRILFDGIDRFFPDRSRLILESCSRGDDALDYILKEKPDMVFLDWVLPGIEGPEICRSVREKEGDDDFGYCYIVMTTSMDDRSSIAHGLSSGADDFITKPFHSEDIEARITVGLRLVEAYRKVLRQKEAIDRMSRTDELTGILNRRYVLSCLEKSLDRAQRENRSLSICLCDVDFFKHINDNYGHQAGDFVLRKLGYFMETFLEKHGVAGRYGGDEFLFVLPEADEAEAKEIVCSLYERISSAQFVFNGKELPISLSCGLSFVLSPMEHGMWNSSNLIKMADDALYEAKRRGKNRICFYSDEGMEEISSVRSYQDLA</sequence>
<dbReference type="SUPFAM" id="SSF52172">
    <property type="entry name" value="CheY-like"/>
    <property type="match status" value="1"/>
</dbReference>
<dbReference type="NCBIfam" id="TIGR00254">
    <property type="entry name" value="GGDEF"/>
    <property type="match status" value="1"/>
</dbReference>
<evidence type="ECO:0000313" key="5">
    <source>
        <dbReference type="Proteomes" id="UP001200430"/>
    </source>
</evidence>
<organism evidence="4 5">
    <name type="scientific">Dethiosulfovibrio marinus</name>
    <dbReference type="NCBI Taxonomy" id="133532"/>
    <lineage>
        <taxon>Bacteria</taxon>
        <taxon>Thermotogati</taxon>
        <taxon>Synergistota</taxon>
        <taxon>Synergistia</taxon>
        <taxon>Synergistales</taxon>
        <taxon>Dethiosulfovibrionaceae</taxon>
        <taxon>Dethiosulfovibrio</taxon>
    </lineage>
</organism>
<dbReference type="Pfam" id="PF00072">
    <property type="entry name" value="Response_reg"/>
    <property type="match status" value="1"/>
</dbReference>
<dbReference type="InterPro" id="IPR043128">
    <property type="entry name" value="Rev_trsase/Diguanyl_cyclase"/>
</dbReference>
<accession>A0ABS9EKZ3</accession>
<dbReference type="RefSeq" id="WP_236098639.1">
    <property type="nucleotide sequence ID" value="NZ_JAKGUD010000003.1"/>
</dbReference>
<evidence type="ECO:0000259" key="3">
    <source>
        <dbReference type="PROSITE" id="PS50887"/>
    </source>
</evidence>
<dbReference type="SUPFAM" id="SSF55073">
    <property type="entry name" value="Nucleotide cyclase"/>
    <property type="match status" value="1"/>
</dbReference>
<dbReference type="PANTHER" id="PTHR45138">
    <property type="entry name" value="REGULATORY COMPONENTS OF SENSORY TRANSDUCTION SYSTEM"/>
    <property type="match status" value="1"/>
</dbReference>
<keyword evidence="1" id="KW-0597">Phosphoprotein</keyword>
<dbReference type="CDD" id="cd01949">
    <property type="entry name" value="GGDEF"/>
    <property type="match status" value="1"/>
</dbReference>
<dbReference type="GO" id="GO:0052621">
    <property type="term" value="F:diguanylate cyclase activity"/>
    <property type="evidence" value="ECO:0007669"/>
    <property type="project" value="UniProtKB-EC"/>
</dbReference>
<protein>
    <submittedName>
        <fullName evidence="4">Diguanylate cyclase</fullName>
        <ecNumber evidence="4">2.7.7.65</ecNumber>
    </submittedName>
</protein>
<dbReference type="InterPro" id="IPR000160">
    <property type="entry name" value="GGDEF_dom"/>
</dbReference>
<dbReference type="Pfam" id="PF00990">
    <property type="entry name" value="GGDEF"/>
    <property type="match status" value="1"/>
</dbReference>
<dbReference type="InterPro" id="IPR050469">
    <property type="entry name" value="Diguanylate_Cyclase"/>
</dbReference>
<dbReference type="PROSITE" id="PS50110">
    <property type="entry name" value="RESPONSE_REGULATORY"/>
    <property type="match status" value="1"/>
</dbReference>
<dbReference type="EMBL" id="JAKGUD010000003">
    <property type="protein sequence ID" value="MCF4141877.1"/>
    <property type="molecule type" value="Genomic_DNA"/>
</dbReference>
<keyword evidence="4" id="KW-0548">Nucleotidyltransferase</keyword>
<dbReference type="Gene3D" id="3.40.50.2300">
    <property type="match status" value="1"/>
</dbReference>
<name>A0ABS9EKZ3_9BACT</name>
<dbReference type="InterPro" id="IPR029787">
    <property type="entry name" value="Nucleotide_cyclase"/>
</dbReference>
<dbReference type="InterPro" id="IPR001789">
    <property type="entry name" value="Sig_transdc_resp-reg_receiver"/>
</dbReference>
<proteinExistence type="predicted"/>
<dbReference type="PANTHER" id="PTHR45138:SF9">
    <property type="entry name" value="DIGUANYLATE CYCLASE DGCM-RELATED"/>
    <property type="match status" value="1"/>
</dbReference>
<keyword evidence="4" id="KW-0808">Transferase</keyword>
<dbReference type="EC" id="2.7.7.65" evidence="4"/>
<dbReference type="SMART" id="SM00267">
    <property type="entry name" value="GGDEF"/>
    <property type="match status" value="1"/>
</dbReference>
<evidence type="ECO:0000259" key="2">
    <source>
        <dbReference type="PROSITE" id="PS50110"/>
    </source>
</evidence>
<dbReference type="InterPro" id="IPR011006">
    <property type="entry name" value="CheY-like_superfamily"/>
</dbReference>
<dbReference type="Proteomes" id="UP001200430">
    <property type="component" value="Unassembled WGS sequence"/>
</dbReference>
<dbReference type="Gene3D" id="3.30.70.270">
    <property type="match status" value="1"/>
</dbReference>
<dbReference type="SMART" id="SM00448">
    <property type="entry name" value="REC"/>
    <property type="match status" value="1"/>
</dbReference>
<evidence type="ECO:0000256" key="1">
    <source>
        <dbReference type="PROSITE-ProRule" id="PRU00169"/>
    </source>
</evidence>
<reference evidence="4 5" key="1">
    <citation type="submission" date="2022-01" db="EMBL/GenBank/DDBJ databases">
        <title>Dethiosulfovibrio faecalis sp. nov., a novel proteolytic, non-sulfur-reducing bacterium isolated from a marine aquaculture solid waste bioreactor.</title>
        <authorList>
            <person name="Grabowski S."/>
            <person name="Apolinario E."/>
            <person name="Schneider N."/>
            <person name="Marshall C.W."/>
            <person name="Sowers K.R."/>
        </authorList>
    </citation>
    <scope>NUCLEOTIDE SEQUENCE [LARGE SCALE GENOMIC DNA]</scope>
    <source>
        <strain evidence="4 5">DSM 12537</strain>
    </source>
</reference>
<gene>
    <name evidence="4" type="ORF">L2W38_03480</name>
</gene>
<feature type="domain" description="Response regulatory" evidence="2">
    <location>
        <begin position="15"/>
        <end position="139"/>
    </location>
</feature>
<feature type="domain" description="GGDEF" evidence="3">
    <location>
        <begin position="189"/>
        <end position="326"/>
    </location>
</feature>